<proteinExistence type="predicted"/>
<protein>
    <submittedName>
        <fullName evidence="2">GDYXXLXY domain-containing protein</fullName>
    </submittedName>
</protein>
<feature type="transmembrane region" description="Helical" evidence="1">
    <location>
        <begin position="6"/>
        <end position="24"/>
    </location>
</feature>
<comment type="caution">
    <text evidence="2">The sequence shown here is derived from an EMBL/GenBank/DDBJ whole genome shotgun (WGS) entry which is preliminary data.</text>
</comment>
<dbReference type="InterPro" id="IPR025833">
    <property type="entry name" value="GDYXXLXY"/>
</dbReference>
<keyword evidence="1" id="KW-0472">Membrane</keyword>
<name>A0ABP8HQC7_9GAMM</name>
<gene>
    <name evidence="2" type="ORF">GCM10023150_00550</name>
</gene>
<keyword evidence="3" id="KW-1185">Reference proteome</keyword>
<evidence type="ECO:0000313" key="3">
    <source>
        <dbReference type="Proteomes" id="UP001501294"/>
    </source>
</evidence>
<accession>A0ABP8HQC7</accession>
<sequence length="184" mass="21242">MKYSKIWIVALFVVQLAVPGYMIFEQQQILSHGEVYKFKTQPIDPYDPFRGRYVTLTYNINANPIPTEQTFQRGDWAYALLSVDSEGYAMFTKLVADEPNAGQDYITVEVSWGGQDRGHYVDVPFNRYYASEETAPNIERAVWRRETVDDVYVEVSVLDGKATLKELYVDGLPIKEYLETQTKQ</sequence>
<evidence type="ECO:0000313" key="2">
    <source>
        <dbReference type="EMBL" id="GAA4342620.1"/>
    </source>
</evidence>
<keyword evidence="1" id="KW-0812">Transmembrane</keyword>
<dbReference type="Proteomes" id="UP001501294">
    <property type="component" value="Unassembled WGS sequence"/>
</dbReference>
<reference evidence="3" key="1">
    <citation type="journal article" date="2019" name="Int. J. Syst. Evol. Microbiol.">
        <title>The Global Catalogue of Microorganisms (GCM) 10K type strain sequencing project: providing services to taxonomists for standard genome sequencing and annotation.</title>
        <authorList>
            <consortium name="The Broad Institute Genomics Platform"/>
            <consortium name="The Broad Institute Genome Sequencing Center for Infectious Disease"/>
            <person name="Wu L."/>
            <person name="Ma J."/>
        </authorList>
    </citation>
    <scope>NUCLEOTIDE SEQUENCE [LARGE SCALE GENOMIC DNA]</scope>
    <source>
        <strain evidence="3">JCM 17727</strain>
    </source>
</reference>
<dbReference type="Pfam" id="PF14345">
    <property type="entry name" value="GDYXXLXY"/>
    <property type="match status" value="1"/>
</dbReference>
<evidence type="ECO:0000256" key="1">
    <source>
        <dbReference type="SAM" id="Phobius"/>
    </source>
</evidence>
<dbReference type="EMBL" id="BAABFU010000001">
    <property type="protein sequence ID" value="GAA4342620.1"/>
    <property type="molecule type" value="Genomic_DNA"/>
</dbReference>
<organism evidence="2 3">
    <name type="scientific">Kangiella taiwanensis</name>
    <dbReference type="NCBI Taxonomy" id="1079179"/>
    <lineage>
        <taxon>Bacteria</taxon>
        <taxon>Pseudomonadati</taxon>
        <taxon>Pseudomonadota</taxon>
        <taxon>Gammaproteobacteria</taxon>
        <taxon>Kangiellales</taxon>
        <taxon>Kangiellaceae</taxon>
        <taxon>Kangiella</taxon>
    </lineage>
</organism>
<dbReference type="RefSeq" id="WP_223577598.1">
    <property type="nucleotide sequence ID" value="NZ_BAABFU010000001.1"/>
</dbReference>
<keyword evidence="1" id="KW-1133">Transmembrane helix</keyword>